<name>A0AAV1M4F7_9NEOP</name>
<reference evidence="2 3" key="1">
    <citation type="submission" date="2023-11" db="EMBL/GenBank/DDBJ databases">
        <authorList>
            <person name="Hedman E."/>
            <person name="Englund M."/>
            <person name="Stromberg M."/>
            <person name="Nyberg Akerstrom W."/>
            <person name="Nylinder S."/>
            <person name="Jareborg N."/>
            <person name="Kallberg Y."/>
            <person name="Kronander E."/>
        </authorList>
    </citation>
    <scope>NUCLEOTIDE SEQUENCE [LARGE SCALE GENOMIC DNA]</scope>
</reference>
<dbReference type="Proteomes" id="UP001314205">
    <property type="component" value="Unassembled WGS sequence"/>
</dbReference>
<evidence type="ECO:0000313" key="3">
    <source>
        <dbReference type="Proteomes" id="UP001314205"/>
    </source>
</evidence>
<organism evidence="2 3">
    <name type="scientific">Parnassius mnemosyne</name>
    <name type="common">clouded apollo</name>
    <dbReference type="NCBI Taxonomy" id="213953"/>
    <lineage>
        <taxon>Eukaryota</taxon>
        <taxon>Metazoa</taxon>
        <taxon>Ecdysozoa</taxon>
        <taxon>Arthropoda</taxon>
        <taxon>Hexapoda</taxon>
        <taxon>Insecta</taxon>
        <taxon>Pterygota</taxon>
        <taxon>Neoptera</taxon>
        <taxon>Endopterygota</taxon>
        <taxon>Lepidoptera</taxon>
        <taxon>Glossata</taxon>
        <taxon>Ditrysia</taxon>
        <taxon>Papilionoidea</taxon>
        <taxon>Papilionidae</taxon>
        <taxon>Parnassiinae</taxon>
        <taxon>Parnassini</taxon>
        <taxon>Parnassius</taxon>
        <taxon>Driopa</taxon>
    </lineage>
</organism>
<dbReference type="InterPro" id="IPR005135">
    <property type="entry name" value="Endo/exonuclease/phosphatase"/>
</dbReference>
<keyword evidence="3" id="KW-1185">Reference proteome</keyword>
<dbReference type="Pfam" id="PF14529">
    <property type="entry name" value="Exo_endo_phos_2"/>
    <property type="match status" value="1"/>
</dbReference>
<dbReference type="AlphaFoldDB" id="A0AAV1M4F7"/>
<gene>
    <name evidence="2" type="ORF">PARMNEM_LOCUS21034</name>
</gene>
<dbReference type="CDD" id="cd09077">
    <property type="entry name" value="R1-I-EN"/>
    <property type="match status" value="1"/>
</dbReference>
<dbReference type="Gene3D" id="3.60.10.10">
    <property type="entry name" value="Endonuclease/exonuclease/phosphatase"/>
    <property type="match status" value="1"/>
</dbReference>
<comment type="caution">
    <text evidence="2">The sequence shown here is derived from an EMBL/GenBank/DDBJ whole genome shotgun (WGS) entry which is preliminary data.</text>
</comment>
<sequence length="196" mass="20979">MPITAPLSFLQANINHCACAQDLLLQSMAQWSINIAVVAEPYFVWPRKDWVADLNGSVAIISSAAAGTPTLEGVRRGQGCVAARFGEFVVVGVYFSPNRSLAELHNSLAELRAVVVGSYPLPVLVLGDFNAKNLAWGSRRTDVRGRMVEDWALETGLVVLNRGSVVSVPTCVRMRGESVVDISFASPALSPRAIGA</sequence>
<accession>A0AAV1M4F7</accession>
<dbReference type="InterPro" id="IPR036691">
    <property type="entry name" value="Endo/exonu/phosph_ase_sf"/>
</dbReference>
<dbReference type="EMBL" id="CAVLGL010000137">
    <property type="protein sequence ID" value="CAK1602543.1"/>
    <property type="molecule type" value="Genomic_DNA"/>
</dbReference>
<feature type="domain" description="Endonuclease/exonuclease/phosphatase" evidence="1">
    <location>
        <begin position="89"/>
        <end position="192"/>
    </location>
</feature>
<dbReference type="GO" id="GO:0003824">
    <property type="term" value="F:catalytic activity"/>
    <property type="evidence" value="ECO:0007669"/>
    <property type="project" value="InterPro"/>
</dbReference>
<proteinExistence type="predicted"/>
<protein>
    <recommendedName>
        <fullName evidence="1">Endonuclease/exonuclease/phosphatase domain-containing protein</fullName>
    </recommendedName>
</protein>
<dbReference type="SUPFAM" id="SSF56219">
    <property type="entry name" value="DNase I-like"/>
    <property type="match status" value="1"/>
</dbReference>
<evidence type="ECO:0000313" key="2">
    <source>
        <dbReference type="EMBL" id="CAK1602543.1"/>
    </source>
</evidence>
<evidence type="ECO:0000259" key="1">
    <source>
        <dbReference type="Pfam" id="PF14529"/>
    </source>
</evidence>